<gene>
    <name evidence="1" type="primary">ORF23216</name>
</gene>
<name>A0A0B6YGG3_9EUPU</name>
<proteinExistence type="predicted"/>
<organism evidence="1">
    <name type="scientific">Arion vulgaris</name>
    <dbReference type="NCBI Taxonomy" id="1028688"/>
    <lineage>
        <taxon>Eukaryota</taxon>
        <taxon>Metazoa</taxon>
        <taxon>Spiralia</taxon>
        <taxon>Lophotrochozoa</taxon>
        <taxon>Mollusca</taxon>
        <taxon>Gastropoda</taxon>
        <taxon>Heterobranchia</taxon>
        <taxon>Euthyneura</taxon>
        <taxon>Panpulmonata</taxon>
        <taxon>Eupulmonata</taxon>
        <taxon>Stylommatophora</taxon>
        <taxon>Helicina</taxon>
        <taxon>Arionoidea</taxon>
        <taxon>Arionidae</taxon>
        <taxon>Arion</taxon>
    </lineage>
</organism>
<dbReference type="EMBL" id="HACG01007735">
    <property type="protein sequence ID" value="CEK54600.1"/>
    <property type="molecule type" value="Transcribed_RNA"/>
</dbReference>
<feature type="non-terminal residue" evidence="1">
    <location>
        <position position="1"/>
    </location>
</feature>
<protein>
    <submittedName>
        <fullName evidence="1">Uncharacterized protein</fullName>
    </submittedName>
</protein>
<feature type="non-terminal residue" evidence="1">
    <location>
        <position position="76"/>
    </location>
</feature>
<dbReference type="AlphaFoldDB" id="A0A0B6YGG3"/>
<accession>A0A0B6YGG3</accession>
<reference evidence="1" key="1">
    <citation type="submission" date="2014-12" db="EMBL/GenBank/DDBJ databases">
        <title>Insight into the proteome of Arion vulgaris.</title>
        <authorList>
            <person name="Aradska J."/>
            <person name="Bulat T."/>
            <person name="Smidak R."/>
            <person name="Sarate P."/>
            <person name="Gangsoo J."/>
            <person name="Sialana F."/>
            <person name="Bilban M."/>
            <person name="Lubec G."/>
        </authorList>
    </citation>
    <scope>NUCLEOTIDE SEQUENCE</scope>
    <source>
        <tissue evidence="1">Skin</tissue>
    </source>
</reference>
<sequence>GQSMPPPSSAKQAWGHSAGTSLLLQGTDDRLKQGTIGLSGSSFSSEHCYSPRMYEGSTHRVYQDMDVSHIHPKGHQ</sequence>
<evidence type="ECO:0000313" key="1">
    <source>
        <dbReference type="EMBL" id="CEK54600.1"/>
    </source>
</evidence>